<reference evidence="1" key="2">
    <citation type="submission" date="2020-09" db="EMBL/GenBank/DDBJ databases">
        <authorList>
            <person name="Sun Q."/>
            <person name="Zhou Y."/>
        </authorList>
    </citation>
    <scope>NUCLEOTIDE SEQUENCE</scope>
    <source>
        <strain evidence="1">CGMCC 4.7306</strain>
    </source>
</reference>
<gene>
    <name evidence="1" type="ORF">GCM10011575_19710</name>
</gene>
<evidence type="ECO:0000313" key="1">
    <source>
        <dbReference type="EMBL" id="GGL61182.1"/>
    </source>
</evidence>
<evidence type="ECO:0000313" key="2">
    <source>
        <dbReference type="Proteomes" id="UP000613840"/>
    </source>
</evidence>
<dbReference type="RefSeq" id="WP_188895039.1">
    <property type="nucleotide sequence ID" value="NZ_BMMZ01000004.1"/>
</dbReference>
<proteinExistence type="predicted"/>
<accession>A0A917W2Q4</accession>
<dbReference type="EMBL" id="BMMZ01000004">
    <property type="protein sequence ID" value="GGL61182.1"/>
    <property type="molecule type" value="Genomic_DNA"/>
</dbReference>
<protein>
    <recommendedName>
        <fullName evidence="3">Nucleotidyltransferase domain-containing protein</fullName>
    </recommendedName>
</protein>
<dbReference type="Proteomes" id="UP000613840">
    <property type="component" value="Unassembled WGS sequence"/>
</dbReference>
<dbReference type="AlphaFoldDB" id="A0A917W2Q4"/>
<reference evidence="1" key="1">
    <citation type="journal article" date="2014" name="Int. J. Syst. Evol. Microbiol.">
        <title>Complete genome sequence of Corynebacterium casei LMG S-19264T (=DSM 44701T), isolated from a smear-ripened cheese.</title>
        <authorList>
            <consortium name="US DOE Joint Genome Institute (JGI-PGF)"/>
            <person name="Walter F."/>
            <person name="Albersmeier A."/>
            <person name="Kalinowski J."/>
            <person name="Ruckert C."/>
        </authorList>
    </citation>
    <scope>NUCLEOTIDE SEQUENCE</scope>
    <source>
        <strain evidence="1">CGMCC 4.7306</strain>
    </source>
</reference>
<comment type="caution">
    <text evidence="1">The sequence shown here is derived from an EMBL/GenBank/DDBJ whole genome shotgun (WGS) entry which is preliminary data.</text>
</comment>
<keyword evidence="2" id="KW-1185">Reference proteome</keyword>
<organism evidence="1 2">
    <name type="scientific">Microlunatus endophyticus</name>
    <dbReference type="NCBI Taxonomy" id="1716077"/>
    <lineage>
        <taxon>Bacteria</taxon>
        <taxon>Bacillati</taxon>
        <taxon>Actinomycetota</taxon>
        <taxon>Actinomycetes</taxon>
        <taxon>Propionibacteriales</taxon>
        <taxon>Propionibacteriaceae</taxon>
        <taxon>Microlunatus</taxon>
    </lineage>
</organism>
<name>A0A917W2Q4_9ACTN</name>
<evidence type="ECO:0008006" key="3">
    <source>
        <dbReference type="Google" id="ProtNLM"/>
    </source>
</evidence>
<sequence>MVNDVRILETAQRRREQALGILDRTRLLHRWETVGSVELVGSVALDVMVKPDIDFAVFVDNLSPRQGFEVLLPLTDDPTVREIAYVDARSQPINGLYWKMLIIDDSEPWTIDTWMLTRDRDQDGEDEVRRAARLQAQAISSRPQDRTTIIRIKHEARERGQLAHGRWVYEAVIDHGVTSYEQYLAWMGDRDASRRSTWIPNPQA</sequence>